<dbReference type="OrthoDB" id="5227693at2759"/>
<sequence>MIYKDDDAIRTLLRSVSKENVTPETLGLKVLNQAEVSRDKDPKPPRYFSFESEKGGLDYTITSLGHPIGLKTEYPASSLKVYKIKLRKGRDPAMKKRIRRGVSQHDVFDLMRDVVRLGIITQAELIGAIMGKTVGGSILEDGVTR</sequence>
<evidence type="ECO:0000313" key="2">
    <source>
        <dbReference type="Proteomes" id="UP000813444"/>
    </source>
</evidence>
<organism evidence="1 2">
    <name type="scientific">Stachybotrys elegans</name>
    <dbReference type="NCBI Taxonomy" id="80388"/>
    <lineage>
        <taxon>Eukaryota</taxon>
        <taxon>Fungi</taxon>
        <taxon>Dikarya</taxon>
        <taxon>Ascomycota</taxon>
        <taxon>Pezizomycotina</taxon>
        <taxon>Sordariomycetes</taxon>
        <taxon>Hypocreomycetidae</taxon>
        <taxon>Hypocreales</taxon>
        <taxon>Stachybotryaceae</taxon>
        <taxon>Stachybotrys</taxon>
    </lineage>
</organism>
<reference evidence="1" key="1">
    <citation type="journal article" date="2021" name="Nat. Commun.">
        <title>Genetic determinants of endophytism in the Arabidopsis root mycobiome.</title>
        <authorList>
            <person name="Mesny F."/>
            <person name="Miyauchi S."/>
            <person name="Thiergart T."/>
            <person name="Pickel B."/>
            <person name="Atanasova L."/>
            <person name="Karlsson M."/>
            <person name="Huettel B."/>
            <person name="Barry K.W."/>
            <person name="Haridas S."/>
            <person name="Chen C."/>
            <person name="Bauer D."/>
            <person name="Andreopoulos W."/>
            <person name="Pangilinan J."/>
            <person name="LaButti K."/>
            <person name="Riley R."/>
            <person name="Lipzen A."/>
            <person name="Clum A."/>
            <person name="Drula E."/>
            <person name="Henrissat B."/>
            <person name="Kohler A."/>
            <person name="Grigoriev I.V."/>
            <person name="Martin F.M."/>
            <person name="Hacquard S."/>
        </authorList>
    </citation>
    <scope>NUCLEOTIDE SEQUENCE</scope>
    <source>
        <strain evidence="1">MPI-CAGE-CH-0235</strain>
    </source>
</reference>
<dbReference type="EMBL" id="JAGPNK010000004">
    <property type="protein sequence ID" value="KAH7322660.1"/>
    <property type="molecule type" value="Genomic_DNA"/>
</dbReference>
<dbReference type="Proteomes" id="UP000813444">
    <property type="component" value="Unassembled WGS sequence"/>
</dbReference>
<evidence type="ECO:0000313" key="1">
    <source>
        <dbReference type="EMBL" id="KAH7322660.1"/>
    </source>
</evidence>
<dbReference type="AlphaFoldDB" id="A0A8K0SVE6"/>
<comment type="caution">
    <text evidence="1">The sequence shown here is derived from an EMBL/GenBank/DDBJ whole genome shotgun (WGS) entry which is preliminary data.</text>
</comment>
<accession>A0A8K0SVE6</accession>
<proteinExistence type="predicted"/>
<gene>
    <name evidence="1" type="ORF">B0I35DRAFT_476590</name>
</gene>
<name>A0A8K0SVE6_9HYPO</name>
<keyword evidence="2" id="KW-1185">Reference proteome</keyword>
<protein>
    <submittedName>
        <fullName evidence="1">Uncharacterized protein</fullName>
    </submittedName>
</protein>